<protein>
    <submittedName>
        <fullName evidence="2">Uncharacterized protein</fullName>
    </submittedName>
</protein>
<dbReference type="AlphaFoldDB" id="A0A8K0SDB2"/>
<feature type="signal peptide" evidence="1">
    <location>
        <begin position="1"/>
        <end position="20"/>
    </location>
</feature>
<comment type="caution">
    <text evidence="2">The sequence shown here is derived from an EMBL/GenBank/DDBJ whole genome shotgun (WGS) entry which is preliminary data.</text>
</comment>
<organism evidence="2 3">
    <name type="scientific">Stachybotrys elegans</name>
    <dbReference type="NCBI Taxonomy" id="80388"/>
    <lineage>
        <taxon>Eukaryota</taxon>
        <taxon>Fungi</taxon>
        <taxon>Dikarya</taxon>
        <taxon>Ascomycota</taxon>
        <taxon>Pezizomycotina</taxon>
        <taxon>Sordariomycetes</taxon>
        <taxon>Hypocreomycetidae</taxon>
        <taxon>Hypocreales</taxon>
        <taxon>Stachybotryaceae</taxon>
        <taxon>Stachybotrys</taxon>
    </lineage>
</organism>
<feature type="chain" id="PRO_5035482790" evidence="1">
    <location>
        <begin position="21"/>
        <end position="176"/>
    </location>
</feature>
<proteinExistence type="predicted"/>
<sequence length="176" mass="16935">MVLITGAAVGAIATFPPAVALLGPAGAVAAGGAAVPAAAAATGVGTAGAGAAVVALGEGAVVATGVIGSGGSGAAGIALATMVGPIGWAVVGCDQNDDHDGNSNYTWDCWKPIVRDTSTQPSCGLTLRSLAAHPNVQSMTLDQTGILVGNIFGEHFRLAPVNVKGALAFHASVLVV</sequence>
<keyword evidence="1" id="KW-0732">Signal</keyword>
<dbReference type="EMBL" id="JAGPNK010000035">
    <property type="protein sequence ID" value="KAH7303363.1"/>
    <property type="molecule type" value="Genomic_DNA"/>
</dbReference>
<reference evidence="2" key="1">
    <citation type="journal article" date="2021" name="Nat. Commun.">
        <title>Genetic determinants of endophytism in the Arabidopsis root mycobiome.</title>
        <authorList>
            <person name="Mesny F."/>
            <person name="Miyauchi S."/>
            <person name="Thiergart T."/>
            <person name="Pickel B."/>
            <person name="Atanasova L."/>
            <person name="Karlsson M."/>
            <person name="Huettel B."/>
            <person name="Barry K.W."/>
            <person name="Haridas S."/>
            <person name="Chen C."/>
            <person name="Bauer D."/>
            <person name="Andreopoulos W."/>
            <person name="Pangilinan J."/>
            <person name="LaButti K."/>
            <person name="Riley R."/>
            <person name="Lipzen A."/>
            <person name="Clum A."/>
            <person name="Drula E."/>
            <person name="Henrissat B."/>
            <person name="Kohler A."/>
            <person name="Grigoriev I.V."/>
            <person name="Martin F.M."/>
            <person name="Hacquard S."/>
        </authorList>
    </citation>
    <scope>NUCLEOTIDE SEQUENCE</scope>
    <source>
        <strain evidence="2">MPI-CAGE-CH-0235</strain>
    </source>
</reference>
<accession>A0A8K0SDB2</accession>
<dbReference type="Proteomes" id="UP000813444">
    <property type="component" value="Unassembled WGS sequence"/>
</dbReference>
<evidence type="ECO:0000313" key="3">
    <source>
        <dbReference type="Proteomes" id="UP000813444"/>
    </source>
</evidence>
<evidence type="ECO:0000313" key="2">
    <source>
        <dbReference type="EMBL" id="KAH7303363.1"/>
    </source>
</evidence>
<name>A0A8K0SDB2_9HYPO</name>
<evidence type="ECO:0000256" key="1">
    <source>
        <dbReference type="SAM" id="SignalP"/>
    </source>
</evidence>
<dbReference type="OrthoDB" id="3553439at2759"/>
<keyword evidence="3" id="KW-1185">Reference proteome</keyword>
<gene>
    <name evidence="2" type="ORF">B0I35DRAFT_446829</name>
</gene>